<name>A0A4Q7DZC9_9GAMM</name>
<organism evidence="2 3">
    <name type="scientific">Pseudoalteromonas rubra</name>
    <dbReference type="NCBI Taxonomy" id="43658"/>
    <lineage>
        <taxon>Bacteria</taxon>
        <taxon>Pseudomonadati</taxon>
        <taxon>Pseudomonadota</taxon>
        <taxon>Gammaproteobacteria</taxon>
        <taxon>Alteromonadales</taxon>
        <taxon>Pseudoalteromonadaceae</taxon>
        <taxon>Pseudoalteromonas</taxon>
    </lineage>
</organism>
<dbReference type="Proteomes" id="UP000292345">
    <property type="component" value="Unassembled WGS sequence"/>
</dbReference>
<gene>
    <name evidence="2" type="ORF">C3B51_20265</name>
</gene>
<dbReference type="EMBL" id="PPUZ01000073">
    <property type="protein sequence ID" value="RZM73993.1"/>
    <property type="molecule type" value="Genomic_DNA"/>
</dbReference>
<dbReference type="InterPro" id="IPR025641">
    <property type="entry name" value="DUF4340"/>
</dbReference>
<comment type="caution">
    <text evidence="2">The sequence shown here is derived from an EMBL/GenBank/DDBJ whole genome shotgun (WGS) entry which is preliminary data.</text>
</comment>
<dbReference type="AlphaFoldDB" id="A0A4Q7DZC9"/>
<sequence length="304" mass="33998">MKLIMWLGFGLLLQCGVAALLWLNDGSDSAVTSAWQVQQSEITRLALRTQSEEAEQSVALIKSGDNWALESHPALAVDQSKVQRVLTQLSRLSMRFPETTSQASHTRFKVAQDDYALKLDLGDAGQLYVGNTPAFKQVYVRPGEGNEVYRVELNRYDLSTEIKSWLESDLLSLDEVSRIRVGDSQLIKRDESWALHKAGEELSDSLDTDSLKAALRTLETLRVGAVSQASLEVVARFEAGDDDMLSRYELARQDDQYWVRKAGIEGYWFKLSQSDFAALQSLSDPEQLLVADTPQQDTSEQTSD</sequence>
<evidence type="ECO:0000313" key="2">
    <source>
        <dbReference type="EMBL" id="RZM73993.1"/>
    </source>
</evidence>
<dbReference type="Pfam" id="PF14238">
    <property type="entry name" value="DUF4340"/>
    <property type="match status" value="1"/>
</dbReference>
<evidence type="ECO:0000313" key="3">
    <source>
        <dbReference type="Proteomes" id="UP000292345"/>
    </source>
</evidence>
<dbReference type="RefSeq" id="WP_130246210.1">
    <property type="nucleotide sequence ID" value="NZ_PPUZ01000073.1"/>
</dbReference>
<proteinExistence type="predicted"/>
<evidence type="ECO:0000259" key="1">
    <source>
        <dbReference type="Pfam" id="PF14238"/>
    </source>
</evidence>
<feature type="domain" description="DUF4340" evidence="1">
    <location>
        <begin position="67"/>
        <end position="227"/>
    </location>
</feature>
<protein>
    <recommendedName>
        <fullName evidence="1">DUF4340 domain-containing protein</fullName>
    </recommendedName>
</protein>
<accession>A0A4Q7DZC9</accession>
<reference evidence="2 3" key="1">
    <citation type="submission" date="2018-01" db="EMBL/GenBank/DDBJ databases">
        <title>Co-occurrence of chitin degradation, pigmentation and bioactivity in marine Pseudoalteromonas.</title>
        <authorList>
            <person name="Paulsen S."/>
            <person name="Gram L."/>
            <person name="Machado H."/>
        </authorList>
    </citation>
    <scope>NUCLEOTIDE SEQUENCE [LARGE SCALE GENOMIC DNA]</scope>
    <source>
        <strain evidence="2 3">S1946</strain>
    </source>
</reference>